<proteinExistence type="inferred from homology"/>
<keyword evidence="11 14" id="KW-1015">Disulfide bond</keyword>
<evidence type="ECO:0000256" key="6">
    <source>
        <dbReference type="ARBA" id="ARBA00022622"/>
    </source>
</evidence>
<feature type="transmembrane region" description="Helical" evidence="16">
    <location>
        <begin position="110"/>
        <end position="129"/>
    </location>
</feature>
<dbReference type="InterPro" id="IPR052337">
    <property type="entry name" value="SAT4-like"/>
</dbReference>
<evidence type="ECO:0000256" key="15">
    <source>
        <dbReference type="SAM" id="MobiDB-lite"/>
    </source>
</evidence>
<evidence type="ECO:0000256" key="16">
    <source>
        <dbReference type="SAM" id="Phobius"/>
    </source>
</evidence>
<keyword evidence="10 16" id="KW-0472">Membrane</keyword>
<name>A0A9P4MTZ3_9PLEO</name>
<keyword evidence="5" id="KW-0964">Secreted</keyword>
<feature type="region of interest" description="Disordered" evidence="15">
    <location>
        <begin position="456"/>
        <end position="484"/>
    </location>
</feature>
<feature type="transmembrane region" description="Helical" evidence="16">
    <location>
        <begin position="301"/>
        <end position="319"/>
    </location>
</feature>
<dbReference type="InterPro" id="IPR049326">
    <property type="entry name" value="Rhodopsin_dom_fungi"/>
</dbReference>
<dbReference type="Pfam" id="PF05730">
    <property type="entry name" value="CFEM"/>
    <property type="match status" value="1"/>
</dbReference>
<gene>
    <name evidence="19" type="ORF">GQ43DRAFT_111836</name>
</gene>
<keyword evidence="12" id="KW-0449">Lipoprotein</keyword>
<organism evidence="19 20">
    <name type="scientific">Delitschia confertaspora ATCC 74209</name>
    <dbReference type="NCBI Taxonomy" id="1513339"/>
    <lineage>
        <taxon>Eukaryota</taxon>
        <taxon>Fungi</taxon>
        <taxon>Dikarya</taxon>
        <taxon>Ascomycota</taxon>
        <taxon>Pezizomycotina</taxon>
        <taxon>Dothideomycetes</taxon>
        <taxon>Pleosporomycetidae</taxon>
        <taxon>Pleosporales</taxon>
        <taxon>Delitschiaceae</taxon>
        <taxon>Delitschia</taxon>
    </lineage>
</organism>
<dbReference type="Pfam" id="PF20684">
    <property type="entry name" value="Fung_rhodopsin"/>
    <property type="match status" value="1"/>
</dbReference>
<protein>
    <submittedName>
        <fullName evidence="19">CFEM domain-containing protein</fullName>
    </submittedName>
</protein>
<dbReference type="OrthoDB" id="2496787at2759"/>
<evidence type="ECO:0000313" key="20">
    <source>
        <dbReference type="Proteomes" id="UP000799536"/>
    </source>
</evidence>
<feature type="disulfide bond" evidence="14">
    <location>
        <begin position="42"/>
        <end position="73"/>
    </location>
</feature>
<dbReference type="PROSITE" id="PS52012">
    <property type="entry name" value="CFEM"/>
    <property type="match status" value="1"/>
</dbReference>
<dbReference type="Proteomes" id="UP000799536">
    <property type="component" value="Unassembled WGS sequence"/>
</dbReference>
<feature type="chain" id="PRO_5040252523" evidence="17">
    <location>
        <begin position="25"/>
        <end position="484"/>
    </location>
</feature>
<evidence type="ECO:0000256" key="8">
    <source>
        <dbReference type="ARBA" id="ARBA00022729"/>
    </source>
</evidence>
<dbReference type="GO" id="GO:0046872">
    <property type="term" value="F:metal ion binding"/>
    <property type="evidence" value="ECO:0007669"/>
    <property type="project" value="UniProtKB-UniRule"/>
</dbReference>
<feature type="signal peptide" evidence="17">
    <location>
        <begin position="1"/>
        <end position="24"/>
    </location>
</feature>
<evidence type="ECO:0000256" key="10">
    <source>
        <dbReference type="ARBA" id="ARBA00023136"/>
    </source>
</evidence>
<keyword evidence="14" id="KW-0408">Iron</keyword>
<feature type="transmembrane region" description="Helical" evidence="16">
    <location>
        <begin position="180"/>
        <end position="206"/>
    </location>
</feature>
<evidence type="ECO:0000256" key="1">
    <source>
        <dbReference type="ARBA" id="ARBA00004141"/>
    </source>
</evidence>
<keyword evidence="14" id="KW-0349">Heme</keyword>
<keyword evidence="8 17" id="KW-0732">Signal</keyword>
<feature type="disulfide bond" evidence="14">
    <location>
        <begin position="61"/>
        <end position="94"/>
    </location>
</feature>
<dbReference type="SMART" id="SM00747">
    <property type="entry name" value="CFEM"/>
    <property type="match status" value="1"/>
</dbReference>
<sequence>MTFTMRQLASLIVILSIFLPFVAAQRSLESALTELPACALKCLSSGISQSPCAVTDETCICSNQHLMDTVTSCVKKACTVKQSLITKNLTATTCGAPIRDRSGVYNTTSVVLGVISAICVFLRLVYKLAFTVTELGWDDCFIVVTLFVGIPSTIMNVQLATPNGLGKDIWTLPYFKVTNFLETLYVMEVLYFAQVPLLKLSLLFFYQRIFPGRPVRRLIWATIALNSLYGVVFIIVAIFQCQPISFYWTSWDGEHTGQCININALSWANAVISIVLDIWMLAIPLSQLIHLKLAWKKKVQVSMMFCTGIFVTIVSILRLQSLVHFGKSTNPTWDQYSVMLWSTVEINVGIMCACMPAIRVMLVRIFPTFLGSSRHATEPTGDAYYAQKSQQYGSRSRGTLNRLSRLGPLGMGRKQGGLKVLKGRKDDSMGGILVSKDIEVEHEDYDDVRLVKVGVSSAGSPNLSREPSSKGVSSREESGEGYIQ</sequence>
<dbReference type="GO" id="GO:0098552">
    <property type="term" value="C:side of membrane"/>
    <property type="evidence" value="ECO:0007669"/>
    <property type="project" value="UniProtKB-KW"/>
</dbReference>
<evidence type="ECO:0000256" key="17">
    <source>
        <dbReference type="SAM" id="SignalP"/>
    </source>
</evidence>
<reference evidence="19" key="1">
    <citation type="journal article" date="2020" name="Stud. Mycol.">
        <title>101 Dothideomycetes genomes: a test case for predicting lifestyles and emergence of pathogens.</title>
        <authorList>
            <person name="Haridas S."/>
            <person name="Albert R."/>
            <person name="Binder M."/>
            <person name="Bloem J."/>
            <person name="Labutti K."/>
            <person name="Salamov A."/>
            <person name="Andreopoulos B."/>
            <person name="Baker S."/>
            <person name="Barry K."/>
            <person name="Bills G."/>
            <person name="Bluhm B."/>
            <person name="Cannon C."/>
            <person name="Castanera R."/>
            <person name="Culley D."/>
            <person name="Daum C."/>
            <person name="Ezra D."/>
            <person name="Gonzalez J."/>
            <person name="Henrissat B."/>
            <person name="Kuo A."/>
            <person name="Liang C."/>
            <person name="Lipzen A."/>
            <person name="Lutzoni F."/>
            <person name="Magnuson J."/>
            <person name="Mondo S."/>
            <person name="Nolan M."/>
            <person name="Ohm R."/>
            <person name="Pangilinan J."/>
            <person name="Park H.-J."/>
            <person name="Ramirez L."/>
            <person name="Alfaro M."/>
            <person name="Sun H."/>
            <person name="Tritt A."/>
            <person name="Yoshinaga Y."/>
            <person name="Zwiers L.-H."/>
            <person name="Turgeon B."/>
            <person name="Goodwin S."/>
            <person name="Spatafora J."/>
            <person name="Crous P."/>
            <person name="Grigoriev I."/>
        </authorList>
    </citation>
    <scope>NUCLEOTIDE SEQUENCE</scope>
    <source>
        <strain evidence="19">ATCC 74209</strain>
    </source>
</reference>
<evidence type="ECO:0000256" key="13">
    <source>
        <dbReference type="ARBA" id="ARBA00038359"/>
    </source>
</evidence>
<keyword evidence="7 16" id="KW-0812">Transmembrane</keyword>
<feature type="transmembrane region" description="Helical" evidence="16">
    <location>
        <begin position="141"/>
        <end position="160"/>
    </location>
</feature>
<evidence type="ECO:0000256" key="11">
    <source>
        <dbReference type="ARBA" id="ARBA00023157"/>
    </source>
</evidence>
<keyword evidence="14" id="KW-0479">Metal-binding</keyword>
<feature type="domain" description="CFEM" evidence="18">
    <location>
        <begin position="10"/>
        <end position="118"/>
    </location>
</feature>
<evidence type="ECO:0000256" key="5">
    <source>
        <dbReference type="ARBA" id="ARBA00022525"/>
    </source>
</evidence>
<dbReference type="PANTHER" id="PTHR33048">
    <property type="entry name" value="PTH11-LIKE INTEGRAL MEMBRANE PROTEIN (AFU_ORTHOLOGUE AFUA_5G11245)"/>
    <property type="match status" value="1"/>
</dbReference>
<evidence type="ECO:0000259" key="18">
    <source>
        <dbReference type="PROSITE" id="PS52012"/>
    </source>
</evidence>
<keyword evidence="6" id="KW-0336">GPI-anchor</keyword>
<dbReference type="PANTHER" id="PTHR33048:SF143">
    <property type="entry name" value="EXTRACELLULAR MEMBRANE PROTEIN CFEM DOMAIN-CONTAINING PROTEIN-RELATED"/>
    <property type="match status" value="1"/>
</dbReference>
<evidence type="ECO:0000256" key="14">
    <source>
        <dbReference type="PROSITE-ProRule" id="PRU01356"/>
    </source>
</evidence>
<dbReference type="EMBL" id="ML994068">
    <property type="protein sequence ID" value="KAF2199568.1"/>
    <property type="molecule type" value="Genomic_DNA"/>
</dbReference>
<feature type="compositionally biased region" description="Polar residues" evidence="15">
    <location>
        <begin position="457"/>
        <end position="472"/>
    </location>
</feature>
<evidence type="ECO:0000256" key="12">
    <source>
        <dbReference type="ARBA" id="ARBA00023288"/>
    </source>
</evidence>
<evidence type="ECO:0000256" key="2">
    <source>
        <dbReference type="ARBA" id="ARBA00004589"/>
    </source>
</evidence>
<dbReference type="GO" id="GO:0005576">
    <property type="term" value="C:extracellular region"/>
    <property type="evidence" value="ECO:0007669"/>
    <property type="project" value="UniProtKB-SubCell"/>
</dbReference>
<feature type="transmembrane region" description="Helical" evidence="16">
    <location>
        <begin position="218"/>
        <end position="239"/>
    </location>
</feature>
<keyword evidence="6" id="KW-0325">Glycoprotein</keyword>
<evidence type="ECO:0000256" key="7">
    <source>
        <dbReference type="ARBA" id="ARBA00022692"/>
    </source>
</evidence>
<comment type="similarity">
    <text evidence="4">Belongs to the RBT5 family.</text>
</comment>
<feature type="disulfide bond" evidence="14">
    <location>
        <begin position="38"/>
        <end position="78"/>
    </location>
</feature>
<feature type="binding site" description="axial binding residue" evidence="14">
    <location>
        <position position="56"/>
    </location>
    <ligand>
        <name>heme</name>
        <dbReference type="ChEBI" id="CHEBI:30413"/>
    </ligand>
    <ligandPart>
        <name>Fe</name>
        <dbReference type="ChEBI" id="CHEBI:18248"/>
    </ligandPart>
</feature>
<accession>A0A9P4MTZ3</accession>
<feature type="disulfide bond" evidence="14">
    <location>
        <begin position="52"/>
        <end position="59"/>
    </location>
</feature>
<keyword evidence="20" id="KW-1185">Reference proteome</keyword>
<evidence type="ECO:0000313" key="19">
    <source>
        <dbReference type="EMBL" id="KAF2199568.1"/>
    </source>
</evidence>
<feature type="transmembrane region" description="Helical" evidence="16">
    <location>
        <begin position="270"/>
        <end position="289"/>
    </location>
</feature>
<feature type="transmembrane region" description="Helical" evidence="16">
    <location>
        <begin position="339"/>
        <end position="362"/>
    </location>
</feature>
<comment type="similarity">
    <text evidence="13">Belongs to the SAT4 family.</text>
</comment>
<dbReference type="AlphaFoldDB" id="A0A9P4MTZ3"/>
<evidence type="ECO:0000256" key="4">
    <source>
        <dbReference type="ARBA" id="ARBA00010031"/>
    </source>
</evidence>
<comment type="subcellular location">
    <subcellularLocation>
        <location evidence="2">Membrane</location>
        <topology evidence="2">Lipid-anchor</topology>
        <topology evidence="2">GPI-anchor</topology>
    </subcellularLocation>
    <subcellularLocation>
        <location evidence="1">Membrane</location>
        <topology evidence="1">Multi-pass membrane protein</topology>
    </subcellularLocation>
    <subcellularLocation>
        <location evidence="3">Secreted</location>
    </subcellularLocation>
</comment>
<keyword evidence="9 16" id="KW-1133">Transmembrane helix</keyword>
<evidence type="ECO:0000256" key="9">
    <source>
        <dbReference type="ARBA" id="ARBA00022989"/>
    </source>
</evidence>
<dbReference type="InterPro" id="IPR008427">
    <property type="entry name" value="Extracellular_membr_CFEM_dom"/>
</dbReference>
<comment type="caution">
    <text evidence="19">The sequence shown here is derived from an EMBL/GenBank/DDBJ whole genome shotgun (WGS) entry which is preliminary data.</text>
</comment>
<evidence type="ECO:0000256" key="3">
    <source>
        <dbReference type="ARBA" id="ARBA00004613"/>
    </source>
</evidence>